<reference evidence="13 14" key="1">
    <citation type="submission" date="2016-10" db="EMBL/GenBank/DDBJ databases">
        <authorList>
            <person name="Varghese N."/>
            <person name="Submissions S."/>
        </authorList>
    </citation>
    <scope>NUCLEOTIDE SEQUENCE [LARGE SCALE GENOMIC DNA]</scope>
    <source>
        <strain evidence="13 14">DSM 21822</strain>
    </source>
</reference>
<keyword evidence="8 9" id="KW-0472">Membrane</keyword>
<dbReference type="InterPro" id="IPR050739">
    <property type="entry name" value="MFP"/>
</dbReference>
<evidence type="ECO:0000313" key="13">
    <source>
        <dbReference type="EMBL" id="SFK94727.1"/>
    </source>
</evidence>
<dbReference type="GO" id="GO:0005886">
    <property type="term" value="C:plasma membrane"/>
    <property type="evidence" value="ECO:0007669"/>
    <property type="project" value="UniProtKB-SubCell"/>
</dbReference>
<evidence type="ECO:0000256" key="3">
    <source>
        <dbReference type="ARBA" id="ARBA00022448"/>
    </source>
</evidence>
<dbReference type="Gene3D" id="1.10.287.1490">
    <property type="match status" value="1"/>
</dbReference>
<proteinExistence type="inferred from homology"/>
<evidence type="ECO:0000256" key="5">
    <source>
        <dbReference type="ARBA" id="ARBA00022519"/>
    </source>
</evidence>
<dbReference type="Gene3D" id="2.40.30.170">
    <property type="match status" value="1"/>
</dbReference>
<feature type="domain" description="AprE-like long alpha-helical hairpin" evidence="11">
    <location>
        <begin position="100"/>
        <end position="288"/>
    </location>
</feature>
<keyword evidence="5 9" id="KW-0997">Cell inner membrane</keyword>
<dbReference type="NCBIfam" id="TIGR01843">
    <property type="entry name" value="type_I_hlyD"/>
    <property type="match status" value="1"/>
</dbReference>
<dbReference type="AlphaFoldDB" id="A0A1I4DQZ9"/>
<feature type="transmembrane region" description="Helical" evidence="9">
    <location>
        <begin position="28"/>
        <end position="53"/>
    </location>
</feature>
<dbReference type="PANTHER" id="PTHR30386:SF17">
    <property type="entry name" value="ALKALINE PROTEASE SECRETION PROTEIN APRE"/>
    <property type="match status" value="1"/>
</dbReference>
<accession>A0A1I4DQZ9</accession>
<dbReference type="Pfam" id="PF25994">
    <property type="entry name" value="HH_AprE"/>
    <property type="match status" value="1"/>
</dbReference>
<keyword evidence="4 9" id="KW-1003">Cell membrane</keyword>
<evidence type="ECO:0000259" key="12">
    <source>
        <dbReference type="Pfam" id="PF26002"/>
    </source>
</evidence>
<dbReference type="Pfam" id="PF26002">
    <property type="entry name" value="Beta-barrel_AprE"/>
    <property type="match status" value="1"/>
</dbReference>
<evidence type="ECO:0000256" key="4">
    <source>
        <dbReference type="ARBA" id="ARBA00022475"/>
    </source>
</evidence>
<keyword evidence="7 9" id="KW-1133">Transmembrane helix</keyword>
<evidence type="ECO:0000256" key="10">
    <source>
        <dbReference type="SAM" id="Coils"/>
    </source>
</evidence>
<protein>
    <recommendedName>
        <fullName evidence="9">Membrane fusion protein (MFP) family protein</fullName>
    </recommendedName>
</protein>
<gene>
    <name evidence="13" type="ORF">SAMN04488498_11898</name>
</gene>
<feature type="domain" description="AprE-like beta-barrel" evidence="12">
    <location>
        <begin position="331"/>
        <end position="422"/>
    </location>
</feature>
<evidence type="ECO:0000256" key="1">
    <source>
        <dbReference type="ARBA" id="ARBA00004377"/>
    </source>
</evidence>
<evidence type="ECO:0000256" key="9">
    <source>
        <dbReference type="RuleBase" id="RU365093"/>
    </source>
</evidence>
<dbReference type="Proteomes" id="UP000323300">
    <property type="component" value="Unassembled WGS sequence"/>
</dbReference>
<keyword evidence="3 9" id="KW-0813">Transport</keyword>
<evidence type="ECO:0000313" key="14">
    <source>
        <dbReference type="Proteomes" id="UP000323300"/>
    </source>
</evidence>
<dbReference type="GO" id="GO:0015031">
    <property type="term" value="P:protein transport"/>
    <property type="evidence" value="ECO:0007669"/>
    <property type="project" value="InterPro"/>
</dbReference>
<keyword evidence="6 9" id="KW-0812">Transmembrane</keyword>
<dbReference type="EMBL" id="FOSL01000018">
    <property type="protein sequence ID" value="SFK94727.1"/>
    <property type="molecule type" value="Genomic_DNA"/>
</dbReference>
<sequence length="445" mass="49210">MSDIAAVHDIEWYSQVPRSIWRQTAIGLALIAMTFGGFGVWAATAPLAAAVIAQGSFVATGQNKIIQHLEGGVIKDLLVNEGDRVTAGQPLVMMDETAALARERQLFLRQMRLEAIVARLTAQQTGASAVIYPRAVDENRDDPDLAPIIENQELNFHATLAKMRSEIGLLEQNVQAMKHRREGFQQQLDSVERQRAFLEEELSGKQVLFKQGLMRKPELNALQRAIADAQGQAGRLISEVQESTSQVARFEQQIGQTKDAYRQAALDELQGIEAELDTVRQQSEEAKNVLQRVTIHAPVSGTIVRMYYHTDGGVIESGKSIMEILPADVPLMIEAQISRTDIDDVDVGQNATVRLVGLNQRITPVLDGEVFYVSADSLPDASPTEPREIYLARISLPLSEIQRVPGFVPTPGMPAEVMVQTEERTFLSYLVKPITDTMARAFSER</sequence>
<dbReference type="Gene3D" id="2.40.50.100">
    <property type="match status" value="1"/>
</dbReference>
<evidence type="ECO:0000259" key="11">
    <source>
        <dbReference type="Pfam" id="PF25994"/>
    </source>
</evidence>
<dbReference type="OrthoDB" id="9810980at2"/>
<comment type="subcellular location">
    <subcellularLocation>
        <location evidence="1 9">Cell inner membrane</location>
        <topology evidence="1 9">Single-pass membrane protein</topology>
    </subcellularLocation>
</comment>
<evidence type="ECO:0000256" key="6">
    <source>
        <dbReference type="ARBA" id="ARBA00022692"/>
    </source>
</evidence>
<keyword evidence="14" id="KW-1185">Reference proteome</keyword>
<comment type="similarity">
    <text evidence="2 9">Belongs to the membrane fusion protein (MFP) (TC 8.A.1) family.</text>
</comment>
<dbReference type="PRINTS" id="PR01490">
    <property type="entry name" value="RTXTOXIND"/>
</dbReference>
<evidence type="ECO:0000256" key="2">
    <source>
        <dbReference type="ARBA" id="ARBA00009477"/>
    </source>
</evidence>
<evidence type="ECO:0000256" key="7">
    <source>
        <dbReference type="ARBA" id="ARBA00022989"/>
    </source>
</evidence>
<dbReference type="InterPro" id="IPR058982">
    <property type="entry name" value="Beta-barrel_AprE"/>
</dbReference>
<feature type="coiled-coil region" evidence="10">
    <location>
        <begin position="160"/>
        <end position="289"/>
    </location>
</feature>
<dbReference type="RefSeq" id="WP_149762633.1">
    <property type="nucleotide sequence ID" value="NZ_BSPE01000023.1"/>
</dbReference>
<dbReference type="InterPro" id="IPR058781">
    <property type="entry name" value="HH_AprE-like"/>
</dbReference>
<evidence type="ECO:0000256" key="8">
    <source>
        <dbReference type="ARBA" id="ARBA00023136"/>
    </source>
</evidence>
<keyword evidence="10" id="KW-0175">Coiled coil</keyword>
<dbReference type="PANTHER" id="PTHR30386">
    <property type="entry name" value="MEMBRANE FUSION SUBUNIT OF EMRAB-TOLC MULTIDRUG EFFLUX PUMP"/>
    <property type="match status" value="1"/>
</dbReference>
<name>A0A1I4DQZ9_9HYPH</name>
<dbReference type="InterPro" id="IPR010129">
    <property type="entry name" value="T1SS_HlyD"/>
</dbReference>
<organism evidence="13 14">
    <name type="scientific">Neomesorhizobium albiziae</name>
    <dbReference type="NCBI Taxonomy" id="335020"/>
    <lineage>
        <taxon>Bacteria</taxon>
        <taxon>Pseudomonadati</taxon>
        <taxon>Pseudomonadota</taxon>
        <taxon>Alphaproteobacteria</taxon>
        <taxon>Hyphomicrobiales</taxon>
        <taxon>Phyllobacteriaceae</taxon>
        <taxon>Neomesorhizobium</taxon>
    </lineage>
</organism>